<accession>A0A7I8VMV9</accession>
<dbReference type="InterPro" id="IPR051879">
    <property type="entry name" value="C2H2-ZF_Maturation_Protein"/>
</dbReference>
<dbReference type="InterPro" id="IPR022755">
    <property type="entry name" value="Znf_C2H2_jaz"/>
</dbReference>
<feature type="region of interest" description="Disordered" evidence="10">
    <location>
        <begin position="69"/>
        <end position="105"/>
    </location>
</feature>
<name>A0A7I8VMV9_9ANNE</name>
<evidence type="ECO:0000256" key="6">
    <source>
        <dbReference type="ARBA" id="ARBA00022771"/>
    </source>
</evidence>
<dbReference type="Gene3D" id="3.30.160.60">
    <property type="entry name" value="Classic Zinc Finger"/>
    <property type="match status" value="1"/>
</dbReference>
<feature type="domain" description="C2H2-type" evidence="11">
    <location>
        <begin position="54"/>
        <end position="76"/>
    </location>
</feature>
<keyword evidence="13" id="KW-1185">Reference proteome</keyword>
<evidence type="ECO:0000256" key="5">
    <source>
        <dbReference type="ARBA" id="ARBA00022723"/>
    </source>
</evidence>
<reference evidence="12 13" key="1">
    <citation type="submission" date="2020-08" db="EMBL/GenBank/DDBJ databases">
        <authorList>
            <person name="Hejnol A."/>
        </authorList>
    </citation>
    <scope>NUCLEOTIDE SEQUENCE [LARGE SCALE GENOMIC DNA]</scope>
</reference>
<sequence>MGRKLHKRPAKRLKAKRITKQLDEIFEDVKEENRQKLENQAVDYDLPGNAQFYCVECAKYCISEKALEDHKKSRPHRRKVKQLESGEKPYTIEESERAGNMGSYT</sequence>
<keyword evidence="4" id="KW-0690">Ribosome biogenesis</keyword>
<evidence type="ECO:0000256" key="8">
    <source>
        <dbReference type="ARBA" id="ARBA00023242"/>
    </source>
</evidence>
<keyword evidence="7" id="KW-0862">Zinc</keyword>
<dbReference type="GO" id="GO:0003676">
    <property type="term" value="F:nucleic acid binding"/>
    <property type="evidence" value="ECO:0007669"/>
    <property type="project" value="InterPro"/>
</dbReference>
<comment type="similarity">
    <text evidence="9">Belongs to the ZNF593/BUD20 C2H2-type zinc-finger protein family.</text>
</comment>
<dbReference type="PANTHER" id="PTHR46095">
    <property type="entry name" value="ZINC FINGER PROTEIN 593"/>
    <property type="match status" value="1"/>
</dbReference>
<keyword evidence="5" id="KW-0479">Metal-binding</keyword>
<dbReference type="AlphaFoldDB" id="A0A7I8VMV9"/>
<evidence type="ECO:0000259" key="11">
    <source>
        <dbReference type="PROSITE" id="PS00028"/>
    </source>
</evidence>
<dbReference type="InterPro" id="IPR013087">
    <property type="entry name" value="Znf_C2H2_type"/>
</dbReference>
<dbReference type="GO" id="GO:0005737">
    <property type="term" value="C:cytoplasm"/>
    <property type="evidence" value="ECO:0007669"/>
    <property type="project" value="UniProtKB-SubCell"/>
</dbReference>
<organism evidence="12 13">
    <name type="scientific">Dimorphilus gyrociliatus</name>
    <dbReference type="NCBI Taxonomy" id="2664684"/>
    <lineage>
        <taxon>Eukaryota</taxon>
        <taxon>Metazoa</taxon>
        <taxon>Spiralia</taxon>
        <taxon>Lophotrochozoa</taxon>
        <taxon>Annelida</taxon>
        <taxon>Polychaeta</taxon>
        <taxon>Polychaeta incertae sedis</taxon>
        <taxon>Dinophilidae</taxon>
        <taxon>Dimorphilus</taxon>
    </lineage>
</organism>
<dbReference type="SUPFAM" id="SSF57667">
    <property type="entry name" value="beta-beta-alpha zinc fingers"/>
    <property type="match status" value="1"/>
</dbReference>
<proteinExistence type="inferred from homology"/>
<dbReference type="EMBL" id="CAJFCJ010000007">
    <property type="protein sequence ID" value="CAD5117059.1"/>
    <property type="molecule type" value="Genomic_DNA"/>
</dbReference>
<evidence type="ECO:0000256" key="2">
    <source>
        <dbReference type="ARBA" id="ARBA00004496"/>
    </source>
</evidence>
<comment type="caution">
    <text evidence="12">The sequence shown here is derived from an EMBL/GenBank/DDBJ whole genome shotgun (WGS) entry which is preliminary data.</text>
</comment>
<keyword evidence="3" id="KW-0963">Cytoplasm</keyword>
<evidence type="ECO:0000256" key="3">
    <source>
        <dbReference type="ARBA" id="ARBA00022490"/>
    </source>
</evidence>
<evidence type="ECO:0000256" key="7">
    <source>
        <dbReference type="ARBA" id="ARBA00022833"/>
    </source>
</evidence>
<dbReference type="GO" id="GO:0043021">
    <property type="term" value="F:ribonucleoprotein complex binding"/>
    <property type="evidence" value="ECO:0007669"/>
    <property type="project" value="UniProtKB-ARBA"/>
</dbReference>
<keyword evidence="8" id="KW-0539">Nucleus</keyword>
<keyword evidence="6" id="KW-0863">Zinc-finger</keyword>
<feature type="compositionally biased region" description="Basic and acidic residues" evidence="10">
    <location>
        <begin position="81"/>
        <end position="97"/>
    </location>
</feature>
<dbReference type="InterPro" id="IPR003604">
    <property type="entry name" value="Matrin/U1-like-C_Znf_C2H2"/>
</dbReference>
<dbReference type="Proteomes" id="UP000549394">
    <property type="component" value="Unassembled WGS sequence"/>
</dbReference>
<dbReference type="Pfam" id="PF12171">
    <property type="entry name" value="zf-C2H2_jaz"/>
    <property type="match status" value="1"/>
</dbReference>
<evidence type="ECO:0000256" key="9">
    <source>
        <dbReference type="ARBA" id="ARBA00038064"/>
    </source>
</evidence>
<evidence type="ECO:0000313" key="12">
    <source>
        <dbReference type="EMBL" id="CAD5117059.1"/>
    </source>
</evidence>
<dbReference type="GO" id="GO:0005634">
    <property type="term" value="C:nucleus"/>
    <property type="evidence" value="ECO:0007669"/>
    <property type="project" value="UniProtKB-SubCell"/>
</dbReference>
<dbReference type="GO" id="GO:0008270">
    <property type="term" value="F:zinc ion binding"/>
    <property type="evidence" value="ECO:0007669"/>
    <property type="project" value="UniProtKB-KW"/>
</dbReference>
<evidence type="ECO:0000313" key="13">
    <source>
        <dbReference type="Proteomes" id="UP000549394"/>
    </source>
</evidence>
<evidence type="ECO:0000256" key="4">
    <source>
        <dbReference type="ARBA" id="ARBA00022517"/>
    </source>
</evidence>
<dbReference type="OrthoDB" id="24683at2759"/>
<comment type="subcellular location">
    <subcellularLocation>
        <location evidence="2">Cytoplasm</location>
    </subcellularLocation>
    <subcellularLocation>
        <location evidence="1">Nucleus</location>
    </subcellularLocation>
</comment>
<dbReference type="FunFam" id="3.30.160.60:FF:000299">
    <property type="entry name" value="Zinc finger protein 593"/>
    <property type="match status" value="1"/>
</dbReference>
<evidence type="ECO:0000256" key="10">
    <source>
        <dbReference type="SAM" id="MobiDB-lite"/>
    </source>
</evidence>
<protein>
    <submittedName>
        <fullName evidence="12">DgyrCDS5880</fullName>
    </submittedName>
</protein>
<dbReference type="GO" id="GO:0042254">
    <property type="term" value="P:ribosome biogenesis"/>
    <property type="evidence" value="ECO:0007669"/>
    <property type="project" value="UniProtKB-KW"/>
</dbReference>
<gene>
    <name evidence="12" type="ORF">DGYR_LOCUS5626</name>
</gene>
<dbReference type="PROSITE" id="PS00028">
    <property type="entry name" value="ZINC_FINGER_C2H2_1"/>
    <property type="match status" value="1"/>
</dbReference>
<dbReference type="InterPro" id="IPR036236">
    <property type="entry name" value="Znf_C2H2_sf"/>
</dbReference>
<dbReference type="SMART" id="SM00451">
    <property type="entry name" value="ZnF_U1"/>
    <property type="match status" value="1"/>
</dbReference>
<dbReference type="PANTHER" id="PTHR46095:SF1">
    <property type="entry name" value="ZINC FINGER PROTEIN 593"/>
    <property type="match status" value="1"/>
</dbReference>
<evidence type="ECO:0000256" key="1">
    <source>
        <dbReference type="ARBA" id="ARBA00004123"/>
    </source>
</evidence>